<reference evidence="3" key="1">
    <citation type="submission" date="2019-08" db="EMBL/GenBank/DDBJ databases">
        <authorList>
            <person name="Kucharzyk K."/>
            <person name="Murdoch R.W."/>
            <person name="Higgins S."/>
            <person name="Loffler F."/>
        </authorList>
    </citation>
    <scope>NUCLEOTIDE SEQUENCE</scope>
</reference>
<gene>
    <name evidence="3" type="primary">czcR_8</name>
    <name evidence="3" type="ORF">SDC9_116257</name>
</gene>
<evidence type="ECO:0000256" key="1">
    <source>
        <dbReference type="ARBA" id="ARBA00023125"/>
    </source>
</evidence>
<dbReference type="AlphaFoldDB" id="A0A645BVM7"/>
<dbReference type="CDD" id="cd00383">
    <property type="entry name" value="trans_reg_C"/>
    <property type="match status" value="1"/>
</dbReference>
<dbReference type="InterPro" id="IPR036388">
    <property type="entry name" value="WH-like_DNA-bd_sf"/>
</dbReference>
<evidence type="ECO:0000259" key="2">
    <source>
        <dbReference type="PROSITE" id="PS51755"/>
    </source>
</evidence>
<proteinExistence type="predicted"/>
<comment type="caution">
    <text evidence="3">The sequence shown here is derived from an EMBL/GenBank/DDBJ whole genome shotgun (WGS) entry which is preliminary data.</text>
</comment>
<protein>
    <submittedName>
        <fullName evidence="3">Transcriptional activator protein CzcR</fullName>
    </submittedName>
</protein>
<dbReference type="SUPFAM" id="SSF46894">
    <property type="entry name" value="C-terminal effector domain of the bipartite response regulators"/>
    <property type="match status" value="1"/>
</dbReference>
<dbReference type="Gene3D" id="1.10.10.10">
    <property type="entry name" value="Winged helix-like DNA-binding domain superfamily/Winged helix DNA-binding domain"/>
    <property type="match status" value="1"/>
</dbReference>
<accession>A0A645BVM7</accession>
<dbReference type="GO" id="GO:0000160">
    <property type="term" value="P:phosphorelay signal transduction system"/>
    <property type="evidence" value="ECO:0007669"/>
    <property type="project" value="InterPro"/>
</dbReference>
<dbReference type="GO" id="GO:0003677">
    <property type="term" value="F:DNA binding"/>
    <property type="evidence" value="ECO:0007669"/>
    <property type="project" value="UniProtKB-KW"/>
</dbReference>
<dbReference type="GO" id="GO:0006355">
    <property type="term" value="P:regulation of DNA-templated transcription"/>
    <property type="evidence" value="ECO:0007669"/>
    <property type="project" value="InterPro"/>
</dbReference>
<keyword evidence="1" id="KW-0238">DNA-binding</keyword>
<sequence length="150" mass="17554">MESIATSNLNKNDEDLDNIIIFEISGNDNTYKQITIEKFLEKLKSYEYSHKKKSNIITYGSLNINFENSEVYRNNTKIDLSDREYKLLRLFIDNKGKILSSEQILNCVWSVAYANPGMLRVAIKRFRSKIDPDNQYLKTIRNKGYILVDI</sequence>
<name>A0A645BVM7_9ZZZZ</name>
<feature type="domain" description="OmpR/PhoB-type" evidence="2">
    <location>
        <begin position="54"/>
        <end position="149"/>
    </location>
</feature>
<dbReference type="PROSITE" id="PS51755">
    <property type="entry name" value="OMPR_PHOB"/>
    <property type="match status" value="1"/>
</dbReference>
<dbReference type="EMBL" id="VSSQ01022788">
    <property type="protein sequence ID" value="MPM69312.1"/>
    <property type="molecule type" value="Genomic_DNA"/>
</dbReference>
<dbReference type="SMART" id="SM00862">
    <property type="entry name" value="Trans_reg_C"/>
    <property type="match status" value="1"/>
</dbReference>
<dbReference type="Pfam" id="PF00486">
    <property type="entry name" value="Trans_reg_C"/>
    <property type="match status" value="1"/>
</dbReference>
<dbReference type="InterPro" id="IPR001867">
    <property type="entry name" value="OmpR/PhoB-type_DNA-bd"/>
</dbReference>
<dbReference type="InterPro" id="IPR016032">
    <property type="entry name" value="Sig_transdc_resp-reg_C-effctor"/>
</dbReference>
<organism evidence="3">
    <name type="scientific">bioreactor metagenome</name>
    <dbReference type="NCBI Taxonomy" id="1076179"/>
    <lineage>
        <taxon>unclassified sequences</taxon>
        <taxon>metagenomes</taxon>
        <taxon>ecological metagenomes</taxon>
    </lineage>
</organism>
<evidence type="ECO:0000313" key="3">
    <source>
        <dbReference type="EMBL" id="MPM69312.1"/>
    </source>
</evidence>